<organism evidence="1 2">
    <name type="scientific">Pendulispora rubella</name>
    <dbReference type="NCBI Taxonomy" id="2741070"/>
    <lineage>
        <taxon>Bacteria</taxon>
        <taxon>Pseudomonadati</taxon>
        <taxon>Myxococcota</taxon>
        <taxon>Myxococcia</taxon>
        <taxon>Myxococcales</taxon>
        <taxon>Sorangiineae</taxon>
        <taxon>Pendulisporaceae</taxon>
        <taxon>Pendulispora</taxon>
    </lineage>
</organism>
<dbReference type="Proteomes" id="UP001374803">
    <property type="component" value="Chromosome"/>
</dbReference>
<evidence type="ECO:0000313" key="2">
    <source>
        <dbReference type="Proteomes" id="UP001374803"/>
    </source>
</evidence>
<dbReference type="RefSeq" id="WP_394835530.1">
    <property type="nucleotide sequence ID" value="NZ_CP089929.1"/>
</dbReference>
<reference evidence="1" key="1">
    <citation type="submission" date="2021-12" db="EMBL/GenBank/DDBJ databases">
        <title>Discovery of the Pendulisporaceae a myxobacterial family with distinct sporulation behavior and unique specialized metabolism.</title>
        <authorList>
            <person name="Garcia R."/>
            <person name="Popoff A."/>
            <person name="Bader C.D."/>
            <person name="Loehr J."/>
            <person name="Walesch S."/>
            <person name="Walt C."/>
            <person name="Boldt J."/>
            <person name="Bunk B."/>
            <person name="Haeckl F.J.F.P.J."/>
            <person name="Gunesch A.P."/>
            <person name="Birkelbach J."/>
            <person name="Nuebel U."/>
            <person name="Pietschmann T."/>
            <person name="Bach T."/>
            <person name="Mueller R."/>
        </authorList>
    </citation>
    <scope>NUCLEOTIDE SEQUENCE</scope>
    <source>
        <strain evidence="1">MSr11367</strain>
    </source>
</reference>
<accession>A0ABZ2L9L9</accession>
<keyword evidence="2" id="KW-1185">Reference proteome</keyword>
<gene>
    <name evidence="1" type="ORF">LVJ94_01205</name>
</gene>
<dbReference type="InterPro" id="IPR029068">
    <property type="entry name" value="Glyas_Bleomycin-R_OHBP_Dase"/>
</dbReference>
<proteinExistence type="predicted"/>
<evidence type="ECO:0000313" key="1">
    <source>
        <dbReference type="EMBL" id="WXB05880.1"/>
    </source>
</evidence>
<dbReference type="EMBL" id="CP089983">
    <property type="protein sequence ID" value="WXB05880.1"/>
    <property type="molecule type" value="Genomic_DNA"/>
</dbReference>
<dbReference type="SUPFAM" id="SSF54593">
    <property type="entry name" value="Glyoxalase/Bleomycin resistance protein/Dihydroxybiphenyl dioxygenase"/>
    <property type="match status" value="1"/>
</dbReference>
<sequence length="233" mass="25808">MLATTIPVLPCVSAPETLDFYRLLGFEVTHKQSAPYVYLAFRRDDVHLHFHGREGLKREESLGICLVMVDEVEPLHGEFAASLRGAHGRLPISGIPRIARFRKGQTRFTVVDPSGNSIIFIRRAADSKKKDKPAPTSRLARAINMAEHTRVSQNDDGLAAQTLDAALARNEPAPPIDRARALALRAELAVALGETKRLAALRAELATIDLSAEERERYRDELEAADALERTQQ</sequence>
<protein>
    <recommendedName>
        <fullName evidence="3">Glyoxalase</fullName>
    </recommendedName>
</protein>
<evidence type="ECO:0008006" key="3">
    <source>
        <dbReference type="Google" id="ProtNLM"/>
    </source>
</evidence>
<name>A0ABZ2L9L9_9BACT</name>
<dbReference type="Gene3D" id="3.10.180.10">
    <property type="entry name" value="2,3-Dihydroxybiphenyl 1,2-Dioxygenase, domain 1"/>
    <property type="match status" value="1"/>
</dbReference>